<dbReference type="SUPFAM" id="SSF52172">
    <property type="entry name" value="CheY-like"/>
    <property type="match status" value="1"/>
</dbReference>
<accession>A0A7K0FXR1</accession>
<evidence type="ECO:0000259" key="2">
    <source>
        <dbReference type="PROSITE" id="PS50110"/>
    </source>
</evidence>
<dbReference type="InterPro" id="IPR046947">
    <property type="entry name" value="LytR-like"/>
</dbReference>
<dbReference type="InterPro" id="IPR007492">
    <property type="entry name" value="LytTR_DNA-bd_dom"/>
</dbReference>
<keyword evidence="1" id="KW-0597">Phosphoprotein</keyword>
<dbReference type="PROSITE" id="PS50110">
    <property type="entry name" value="RESPONSE_REGULATORY"/>
    <property type="match status" value="1"/>
</dbReference>
<proteinExistence type="predicted"/>
<sequence>MSKSLKCVIVDDEPLAAALIKSYVDASEELEIAGVFEDAIAASEFLNHHHIDLLFSDINMPDISGIDLFKSLAHKPMVIFTTAYKNFAFEGFELEAIDYLLKPIDYVRFKKAVNKAKEFYRYQNDKQMPAAEESIFVHAEYKLVKIDLSDILYIESQEDYVKIHLQSSKMVLTLMPLKKMLEKLPANNFKRIHRSFVVSTQKIKSIHKRKAELINGEILPISDTYAEVINEWKNP</sequence>
<gene>
    <name evidence="4" type="ORF">GJU39_08680</name>
</gene>
<dbReference type="GO" id="GO:0000156">
    <property type="term" value="F:phosphorelay response regulator activity"/>
    <property type="evidence" value="ECO:0007669"/>
    <property type="project" value="InterPro"/>
</dbReference>
<keyword evidence="5" id="KW-1185">Reference proteome</keyword>
<dbReference type="Gene3D" id="3.40.50.2300">
    <property type="match status" value="1"/>
</dbReference>
<dbReference type="AlphaFoldDB" id="A0A7K0FXR1"/>
<evidence type="ECO:0000313" key="4">
    <source>
        <dbReference type="EMBL" id="MRX76162.1"/>
    </source>
</evidence>
<comment type="caution">
    <text evidence="4">The sequence shown here is derived from an EMBL/GenBank/DDBJ whole genome shotgun (WGS) entry which is preliminary data.</text>
</comment>
<dbReference type="GO" id="GO:0003677">
    <property type="term" value="F:DNA binding"/>
    <property type="evidence" value="ECO:0007669"/>
    <property type="project" value="InterPro"/>
</dbReference>
<dbReference type="Pfam" id="PF04397">
    <property type="entry name" value="LytTR"/>
    <property type="match status" value="1"/>
</dbReference>
<dbReference type="OrthoDB" id="9787344at2"/>
<feature type="domain" description="HTH LytTR-type" evidence="3">
    <location>
        <begin position="144"/>
        <end position="235"/>
    </location>
</feature>
<feature type="modified residue" description="4-aspartylphosphate" evidence="1">
    <location>
        <position position="57"/>
    </location>
</feature>
<dbReference type="SMART" id="SM00850">
    <property type="entry name" value="LytTR"/>
    <property type="match status" value="1"/>
</dbReference>
<evidence type="ECO:0000256" key="1">
    <source>
        <dbReference type="PROSITE-ProRule" id="PRU00169"/>
    </source>
</evidence>
<dbReference type="EMBL" id="WKKH01000010">
    <property type="protein sequence ID" value="MRX76162.1"/>
    <property type="molecule type" value="Genomic_DNA"/>
</dbReference>
<feature type="domain" description="Response regulatory" evidence="2">
    <location>
        <begin position="6"/>
        <end position="117"/>
    </location>
</feature>
<dbReference type="PANTHER" id="PTHR37299:SF1">
    <property type="entry name" value="STAGE 0 SPORULATION PROTEIN A HOMOLOG"/>
    <property type="match status" value="1"/>
</dbReference>
<dbReference type="PANTHER" id="PTHR37299">
    <property type="entry name" value="TRANSCRIPTIONAL REGULATOR-RELATED"/>
    <property type="match status" value="1"/>
</dbReference>
<dbReference type="SMART" id="SM00448">
    <property type="entry name" value="REC"/>
    <property type="match status" value="1"/>
</dbReference>
<protein>
    <submittedName>
        <fullName evidence="4">Response regulator</fullName>
    </submittedName>
</protein>
<organism evidence="4 5">
    <name type="scientific">Pedobacter petrophilus</name>
    <dbReference type="NCBI Taxonomy" id="1908241"/>
    <lineage>
        <taxon>Bacteria</taxon>
        <taxon>Pseudomonadati</taxon>
        <taxon>Bacteroidota</taxon>
        <taxon>Sphingobacteriia</taxon>
        <taxon>Sphingobacteriales</taxon>
        <taxon>Sphingobacteriaceae</taxon>
        <taxon>Pedobacter</taxon>
    </lineage>
</organism>
<name>A0A7K0FXR1_9SPHI</name>
<dbReference type="PROSITE" id="PS50930">
    <property type="entry name" value="HTH_LYTTR"/>
    <property type="match status" value="1"/>
</dbReference>
<dbReference type="RefSeq" id="WP_154280397.1">
    <property type="nucleotide sequence ID" value="NZ_JBHUJQ010000001.1"/>
</dbReference>
<dbReference type="Proteomes" id="UP000487757">
    <property type="component" value="Unassembled WGS sequence"/>
</dbReference>
<evidence type="ECO:0000259" key="3">
    <source>
        <dbReference type="PROSITE" id="PS50930"/>
    </source>
</evidence>
<dbReference type="Pfam" id="PF00072">
    <property type="entry name" value="Response_reg"/>
    <property type="match status" value="1"/>
</dbReference>
<dbReference type="InterPro" id="IPR001789">
    <property type="entry name" value="Sig_transdc_resp-reg_receiver"/>
</dbReference>
<dbReference type="Gene3D" id="2.40.50.1020">
    <property type="entry name" value="LytTr DNA-binding domain"/>
    <property type="match status" value="1"/>
</dbReference>
<evidence type="ECO:0000313" key="5">
    <source>
        <dbReference type="Proteomes" id="UP000487757"/>
    </source>
</evidence>
<reference evidence="4 5" key="1">
    <citation type="submission" date="2019-11" db="EMBL/GenBank/DDBJ databases">
        <title>Pedobacter petrophilus genome.</title>
        <authorList>
            <person name="Feldbauer M.J."/>
            <person name="Newman J.D."/>
        </authorList>
    </citation>
    <scope>NUCLEOTIDE SEQUENCE [LARGE SCALE GENOMIC DNA]</scope>
    <source>
        <strain evidence="4 5">LMG 29686</strain>
    </source>
</reference>
<dbReference type="InterPro" id="IPR011006">
    <property type="entry name" value="CheY-like_superfamily"/>
</dbReference>